<name>A0A2V3TUU1_9HYPH</name>
<evidence type="ECO:0000256" key="1">
    <source>
        <dbReference type="ARBA" id="ARBA00004429"/>
    </source>
</evidence>
<dbReference type="RefSeq" id="WP_110377709.1">
    <property type="nucleotide sequence ID" value="NZ_JAHBRY010000001.1"/>
</dbReference>
<dbReference type="EMBL" id="QJJK01000014">
    <property type="protein sequence ID" value="PXW53182.1"/>
    <property type="molecule type" value="Genomic_DNA"/>
</dbReference>
<dbReference type="Proteomes" id="UP000248021">
    <property type="component" value="Unassembled WGS sequence"/>
</dbReference>
<feature type="transmembrane region" description="Helical" evidence="8">
    <location>
        <begin position="100"/>
        <end position="123"/>
    </location>
</feature>
<evidence type="ECO:0000256" key="5">
    <source>
        <dbReference type="ARBA" id="ARBA00022692"/>
    </source>
</evidence>
<dbReference type="GO" id="GO:0005886">
    <property type="term" value="C:plasma membrane"/>
    <property type="evidence" value="ECO:0007669"/>
    <property type="project" value="UniProtKB-SubCell"/>
</dbReference>
<reference evidence="9 10" key="1">
    <citation type="submission" date="2018-05" db="EMBL/GenBank/DDBJ databases">
        <title>Genomic Encyclopedia of Type Strains, Phase IV (KMG-IV): sequencing the most valuable type-strain genomes for metagenomic binning, comparative biology and taxonomic classification.</title>
        <authorList>
            <person name="Goeker M."/>
        </authorList>
    </citation>
    <scope>NUCLEOTIDE SEQUENCE [LARGE SCALE GENOMIC DNA]</scope>
    <source>
        <strain evidence="9 10">DSM 6462</strain>
    </source>
</reference>
<dbReference type="AlphaFoldDB" id="A0A2V3TUU1"/>
<dbReference type="Pfam" id="PF05128">
    <property type="entry name" value="DUF697"/>
    <property type="match status" value="1"/>
</dbReference>
<proteinExistence type="inferred from homology"/>
<comment type="subcellular location">
    <subcellularLocation>
        <location evidence="1">Cell inner membrane</location>
        <topology evidence="1">Multi-pass membrane protein</topology>
    </subcellularLocation>
</comment>
<dbReference type="PANTHER" id="PTHR39342">
    <property type="entry name" value="UPF0283 MEMBRANE PROTEIN YCJF"/>
    <property type="match status" value="1"/>
</dbReference>
<dbReference type="OrthoDB" id="9816060at2"/>
<protein>
    <submittedName>
        <fullName evidence="9">Putative membrane protein</fullName>
    </submittedName>
</protein>
<evidence type="ECO:0000256" key="6">
    <source>
        <dbReference type="ARBA" id="ARBA00022989"/>
    </source>
</evidence>
<keyword evidence="7 8" id="KW-0472">Membrane</keyword>
<evidence type="ECO:0000256" key="7">
    <source>
        <dbReference type="ARBA" id="ARBA00023136"/>
    </source>
</evidence>
<keyword evidence="4" id="KW-0997">Cell inner membrane</keyword>
<evidence type="ECO:0000256" key="3">
    <source>
        <dbReference type="ARBA" id="ARBA00022475"/>
    </source>
</evidence>
<dbReference type="PANTHER" id="PTHR39342:SF1">
    <property type="entry name" value="UPF0283 MEMBRANE PROTEIN YCJF"/>
    <property type="match status" value="1"/>
</dbReference>
<organism evidence="9 10">
    <name type="scientific">Chelatococcus asaccharovorans</name>
    <dbReference type="NCBI Taxonomy" id="28210"/>
    <lineage>
        <taxon>Bacteria</taxon>
        <taxon>Pseudomonadati</taxon>
        <taxon>Pseudomonadota</taxon>
        <taxon>Alphaproteobacteria</taxon>
        <taxon>Hyphomicrobiales</taxon>
        <taxon>Chelatococcaceae</taxon>
        <taxon>Chelatococcus</taxon>
    </lineage>
</organism>
<keyword evidence="6 8" id="KW-1133">Transmembrane helix</keyword>
<keyword evidence="10" id="KW-1185">Reference proteome</keyword>
<gene>
    <name evidence="9" type="ORF">C7450_11458</name>
</gene>
<feature type="transmembrane region" description="Helical" evidence="8">
    <location>
        <begin position="67"/>
        <end position="88"/>
    </location>
</feature>
<keyword evidence="3" id="KW-1003">Cell membrane</keyword>
<dbReference type="InterPro" id="IPR021147">
    <property type="entry name" value="DUF697"/>
</dbReference>
<dbReference type="NCBIfam" id="TIGR01620">
    <property type="entry name" value="hyp_HI0043"/>
    <property type="match status" value="1"/>
</dbReference>
<comment type="similarity">
    <text evidence="2">Belongs to the UPF0283 family.</text>
</comment>
<comment type="caution">
    <text evidence="9">The sequence shown here is derived from an EMBL/GenBank/DDBJ whole genome shotgun (WGS) entry which is preliminary data.</text>
</comment>
<evidence type="ECO:0000313" key="9">
    <source>
        <dbReference type="EMBL" id="PXW53182.1"/>
    </source>
</evidence>
<evidence type="ECO:0000256" key="4">
    <source>
        <dbReference type="ARBA" id="ARBA00022519"/>
    </source>
</evidence>
<dbReference type="InterPro" id="IPR006507">
    <property type="entry name" value="UPF0283"/>
</dbReference>
<accession>A0A2V3TUU1</accession>
<keyword evidence="5 8" id="KW-0812">Transmembrane</keyword>
<evidence type="ECO:0000256" key="8">
    <source>
        <dbReference type="SAM" id="Phobius"/>
    </source>
</evidence>
<evidence type="ECO:0000313" key="10">
    <source>
        <dbReference type="Proteomes" id="UP000248021"/>
    </source>
</evidence>
<evidence type="ECO:0000256" key="2">
    <source>
        <dbReference type="ARBA" id="ARBA00008255"/>
    </source>
</evidence>
<sequence>MVDNRSESRPRAPRAFRLDDPAVAAYGPGADAASEDLKRGARIVVAEEDAPFDEADTIMAPRRRRKIAWGAWLASALGGLAVLGLGLALERLIQDLMSAYPALGWVAIGLAAVAGITFLAIVMREALGIFRERRIETLRARTAKALLARDDREAGAIVTALCGLYAHRPETARGRDVLLGMADDIVDASDRLTVAERELLEPLDRQARRIVANGAKQVSLVTAVSPRAIVDIGFVLFACVRLVRRVAAVYGGRPGLFGFLRLSGNVLSHLAVTGGVAVGDDIVQQVLGLGLAARISAKLGEGALNGLLTARVGIAAIAVCRPMPFIGVEEPRLQDVAAGLFDRGADAPASQS</sequence>